<organism evidence="4 5">
    <name type="scientific">Cohnella lupini</name>
    <dbReference type="NCBI Taxonomy" id="1294267"/>
    <lineage>
        <taxon>Bacteria</taxon>
        <taxon>Bacillati</taxon>
        <taxon>Bacillota</taxon>
        <taxon>Bacilli</taxon>
        <taxon>Bacillales</taxon>
        <taxon>Paenibacillaceae</taxon>
        <taxon>Cohnella</taxon>
    </lineage>
</organism>
<proteinExistence type="inferred from homology"/>
<name>A0A3D9IYI2_9BACL</name>
<dbReference type="PANTHER" id="PTHR43540:SF6">
    <property type="entry name" value="ISOCHORISMATASE-LIKE DOMAIN-CONTAINING PROTEIN"/>
    <property type="match status" value="1"/>
</dbReference>
<comment type="similarity">
    <text evidence="1">Belongs to the isochorismatase family.</text>
</comment>
<evidence type="ECO:0000259" key="3">
    <source>
        <dbReference type="Pfam" id="PF00857"/>
    </source>
</evidence>
<dbReference type="AlphaFoldDB" id="A0A3D9IYI2"/>
<dbReference type="InterPro" id="IPR036380">
    <property type="entry name" value="Isochorismatase-like_sf"/>
</dbReference>
<keyword evidence="5" id="KW-1185">Reference proteome</keyword>
<evidence type="ECO:0000313" key="5">
    <source>
        <dbReference type="Proteomes" id="UP000256869"/>
    </source>
</evidence>
<dbReference type="Proteomes" id="UP000256869">
    <property type="component" value="Unassembled WGS sequence"/>
</dbReference>
<dbReference type="InterPro" id="IPR000868">
    <property type="entry name" value="Isochorismatase-like_dom"/>
</dbReference>
<dbReference type="Pfam" id="PF00857">
    <property type="entry name" value="Isochorismatase"/>
    <property type="match status" value="1"/>
</dbReference>
<sequence>MKIGFLVIDMQAIHLEDIEKKIISRACEYINYVSDLIRESNHVVIHIQDIEGMTESNKDLYDTIPDIHIRDKDLTLTKENSNAFWKTELEQILINQGIECIIIAGNAAEHCVLFTYNGAIERGFNAVILQNGILSTKNDAITSTYRDRNIISYPVIKYLINK</sequence>
<evidence type="ECO:0000256" key="1">
    <source>
        <dbReference type="ARBA" id="ARBA00006336"/>
    </source>
</evidence>
<gene>
    <name evidence="4" type="ORF">DFP95_101634</name>
</gene>
<dbReference type="Gene3D" id="3.40.50.850">
    <property type="entry name" value="Isochorismatase-like"/>
    <property type="match status" value="1"/>
</dbReference>
<dbReference type="SUPFAM" id="SSF52499">
    <property type="entry name" value="Isochorismatase-like hydrolases"/>
    <property type="match status" value="1"/>
</dbReference>
<dbReference type="InterPro" id="IPR050272">
    <property type="entry name" value="Isochorismatase-like_hydrls"/>
</dbReference>
<feature type="domain" description="Isochorismatase-like" evidence="3">
    <location>
        <begin position="5"/>
        <end position="139"/>
    </location>
</feature>
<dbReference type="EMBL" id="QRDY01000001">
    <property type="protein sequence ID" value="RED66136.1"/>
    <property type="molecule type" value="Genomic_DNA"/>
</dbReference>
<comment type="caution">
    <text evidence="4">The sequence shown here is derived from an EMBL/GenBank/DDBJ whole genome shotgun (WGS) entry which is preliminary data.</text>
</comment>
<protein>
    <submittedName>
        <fullName evidence="4">Nicotinamidase-related amidase</fullName>
    </submittedName>
</protein>
<evidence type="ECO:0000313" key="4">
    <source>
        <dbReference type="EMBL" id="RED66136.1"/>
    </source>
</evidence>
<dbReference type="OrthoDB" id="257098at2"/>
<dbReference type="GO" id="GO:0016787">
    <property type="term" value="F:hydrolase activity"/>
    <property type="evidence" value="ECO:0007669"/>
    <property type="project" value="UniProtKB-KW"/>
</dbReference>
<dbReference type="PANTHER" id="PTHR43540">
    <property type="entry name" value="PEROXYUREIDOACRYLATE/UREIDOACRYLATE AMIDOHYDROLASE-RELATED"/>
    <property type="match status" value="1"/>
</dbReference>
<evidence type="ECO:0000256" key="2">
    <source>
        <dbReference type="ARBA" id="ARBA00022801"/>
    </source>
</evidence>
<keyword evidence="2" id="KW-0378">Hydrolase</keyword>
<dbReference type="RefSeq" id="WP_115991082.1">
    <property type="nucleotide sequence ID" value="NZ_QRDY01000001.1"/>
</dbReference>
<accession>A0A3D9IYI2</accession>
<reference evidence="4 5" key="1">
    <citation type="submission" date="2018-07" db="EMBL/GenBank/DDBJ databases">
        <title>Genomic Encyclopedia of Type Strains, Phase III (KMG-III): the genomes of soil and plant-associated and newly described type strains.</title>
        <authorList>
            <person name="Whitman W."/>
        </authorList>
    </citation>
    <scope>NUCLEOTIDE SEQUENCE [LARGE SCALE GENOMIC DNA]</scope>
    <source>
        <strain evidence="4 5">CECT 8236</strain>
    </source>
</reference>